<feature type="transmembrane region" description="Helical" evidence="1">
    <location>
        <begin position="39"/>
        <end position="59"/>
    </location>
</feature>
<gene>
    <name evidence="2" type="ORF">C7C46_13770</name>
</gene>
<keyword evidence="1" id="KW-1133">Transmembrane helix</keyword>
<protein>
    <recommendedName>
        <fullName evidence="4">DUF3159 domain-containing protein</fullName>
    </recommendedName>
</protein>
<evidence type="ECO:0008006" key="4">
    <source>
        <dbReference type="Google" id="ProtNLM"/>
    </source>
</evidence>
<accession>A0A2V4NT97</accession>
<feature type="transmembrane region" description="Helical" evidence="1">
    <location>
        <begin position="66"/>
        <end position="84"/>
    </location>
</feature>
<evidence type="ECO:0000313" key="2">
    <source>
        <dbReference type="EMBL" id="PYC79747.1"/>
    </source>
</evidence>
<feature type="transmembrane region" description="Helical" evidence="1">
    <location>
        <begin position="153"/>
        <end position="174"/>
    </location>
</feature>
<dbReference type="Proteomes" id="UP000248039">
    <property type="component" value="Unassembled WGS sequence"/>
</dbReference>
<proteinExistence type="predicted"/>
<evidence type="ECO:0000313" key="3">
    <source>
        <dbReference type="Proteomes" id="UP000248039"/>
    </source>
</evidence>
<evidence type="ECO:0000256" key="1">
    <source>
        <dbReference type="SAM" id="Phobius"/>
    </source>
</evidence>
<dbReference type="EMBL" id="PYBW01000042">
    <property type="protein sequence ID" value="PYC79747.1"/>
    <property type="molecule type" value="Genomic_DNA"/>
</dbReference>
<reference evidence="2 3" key="1">
    <citation type="submission" date="2018-03" db="EMBL/GenBank/DDBJ databases">
        <title>Bioinformatic expansion and discovery of thiopeptide antibiotics.</title>
        <authorList>
            <person name="Schwalen C.J."/>
            <person name="Hudson G.A."/>
            <person name="Mitchell D.A."/>
        </authorList>
    </citation>
    <scope>NUCLEOTIDE SEQUENCE [LARGE SCALE GENOMIC DNA]</scope>
    <source>
        <strain evidence="2 3">ATCC 21389</strain>
    </source>
</reference>
<name>A0A2V4NT97_9ACTN</name>
<dbReference type="NCBIfam" id="NF041646">
    <property type="entry name" value="VC0807_fam"/>
    <property type="match status" value="1"/>
</dbReference>
<feature type="transmembrane region" description="Helical" evidence="1">
    <location>
        <begin position="96"/>
        <end position="112"/>
    </location>
</feature>
<sequence>MSEKEKAARAKRMLVQSLLFEAALPIGGFYLLHGIGLNQWLALTLSGLATVPWLVYGFVRRRRVEAMPLFSLLLIAVGTVLSMVTGSPRLLLVRDSWVFGIIGLWVLGSLATQRPFMLSMARTIVSTKIGEAGAAAYVAQWHTDERFRHHMRVLTAFWGAGFALDTVIRVVFAMTLPVNTVPLVNGLQWIAVLGVLIGGHYWYVTKNGLKV</sequence>
<keyword evidence="1" id="KW-0472">Membrane</keyword>
<feature type="transmembrane region" description="Helical" evidence="1">
    <location>
        <begin position="186"/>
        <end position="204"/>
    </location>
</feature>
<dbReference type="AlphaFoldDB" id="A0A2V4NT97"/>
<dbReference type="OrthoDB" id="3781030at2"/>
<comment type="caution">
    <text evidence="2">The sequence shown here is derived from an EMBL/GenBank/DDBJ whole genome shotgun (WGS) entry which is preliminary data.</text>
</comment>
<organism evidence="2 3">
    <name type="scientific">Streptomyces tateyamensis</name>
    <dbReference type="NCBI Taxonomy" id="565073"/>
    <lineage>
        <taxon>Bacteria</taxon>
        <taxon>Bacillati</taxon>
        <taxon>Actinomycetota</taxon>
        <taxon>Actinomycetes</taxon>
        <taxon>Kitasatosporales</taxon>
        <taxon>Streptomycetaceae</taxon>
        <taxon>Streptomyces</taxon>
    </lineage>
</organism>
<feature type="transmembrane region" description="Helical" evidence="1">
    <location>
        <begin position="12"/>
        <end position="33"/>
    </location>
</feature>
<keyword evidence="1" id="KW-0812">Transmembrane</keyword>
<keyword evidence="3" id="KW-1185">Reference proteome</keyword>